<dbReference type="AlphaFoldDB" id="A0AAW2ZQH6"/>
<evidence type="ECO:0000313" key="2">
    <source>
        <dbReference type="Proteomes" id="UP001431209"/>
    </source>
</evidence>
<gene>
    <name evidence="1" type="ORF">AKO1_010160</name>
</gene>
<name>A0AAW2ZQH6_9EUKA</name>
<dbReference type="EMBL" id="JAOPGA020001843">
    <property type="protein sequence ID" value="KAL0491690.1"/>
    <property type="molecule type" value="Genomic_DNA"/>
</dbReference>
<reference evidence="1 2" key="1">
    <citation type="submission" date="2024-03" db="EMBL/GenBank/DDBJ databases">
        <title>The Acrasis kona genome and developmental transcriptomes reveal deep origins of eukaryotic multicellular pathways.</title>
        <authorList>
            <person name="Sheikh S."/>
            <person name="Fu C.-J."/>
            <person name="Brown M.W."/>
            <person name="Baldauf S.L."/>
        </authorList>
    </citation>
    <scope>NUCLEOTIDE SEQUENCE [LARGE SCALE GENOMIC DNA]</scope>
    <source>
        <strain evidence="1 2">ATCC MYA-3509</strain>
    </source>
</reference>
<sequence>MLTRRLLSSAASIQVRCFATSTRYLNEDQSNMKKEYRDESIKKDIQKKEIQIGQIEQTMGALESDAGTIIHNTHMALKGKEKQLIGRERVAQNQSE</sequence>
<protein>
    <submittedName>
        <fullName evidence="1">tRNA(Ile)-lysidine synthase</fullName>
    </submittedName>
</protein>
<accession>A0AAW2ZQH6</accession>
<organism evidence="1 2">
    <name type="scientific">Acrasis kona</name>
    <dbReference type="NCBI Taxonomy" id="1008807"/>
    <lineage>
        <taxon>Eukaryota</taxon>
        <taxon>Discoba</taxon>
        <taxon>Heterolobosea</taxon>
        <taxon>Tetramitia</taxon>
        <taxon>Eutetramitia</taxon>
        <taxon>Acrasidae</taxon>
        <taxon>Acrasis</taxon>
    </lineage>
</organism>
<evidence type="ECO:0000313" key="1">
    <source>
        <dbReference type="EMBL" id="KAL0491690.1"/>
    </source>
</evidence>
<dbReference type="Proteomes" id="UP001431209">
    <property type="component" value="Unassembled WGS sequence"/>
</dbReference>
<proteinExistence type="predicted"/>
<comment type="caution">
    <text evidence="1">The sequence shown here is derived from an EMBL/GenBank/DDBJ whole genome shotgun (WGS) entry which is preliminary data.</text>
</comment>
<keyword evidence="2" id="KW-1185">Reference proteome</keyword>